<protein>
    <submittedName>
        <fullName evidence="1">Uncharacterized protein</fullName>
    </submittedName>
</protein>
<name>A0A931CI57_9ACTN</name>
<evidence type="ECO:0000313" key="2">
    <source>
        <dbReference type="Proteomes" id="UP000598146"/>
    </source>
</evidence>
<dbReference type="Proteomes" id="UP000598146">
    <property type="component" value="Unassembled WGS sequence"/>
</dbReference>
<keyword evidence="2" id="KW-1185">Reference proteome</keyword>
<dbReference type="RefSeq" id="WP_196420214.1">
    <property type="nucleotide sequence ID" value="NZ_JADQTO010000038.1"/>
</dbReference>
<accession>A0A931CI57</accession>
<dbReference type="AlphaFoldDB" id="A0A931CI57"/>
<organism evidence="1 2">
    <name type="scientific">Actinoplanes aureus</name>
    <dbReference type="NCBI Taxonomy" id="2792083"/>
    <lineage>
        <taxon>Bacteria</taxon>
        <taxon>Bacillati</taxon>
        <taxon>Actinomycetota</taxon>
        <taxon>Actinomycetes</taxon>
        <taxon>Micromonosporales</taxon>
        <taxon>Micromonosporaceae</taxon>
        <taxon>Actinoplanes</taxon>
    </lineage>
</organism>
<sequence>MTINISGGSGFQFGDGNTQINVVGDDATVQPVEAWWSDVWLPGTEPALTQAMVLAGRQAAAEEFRTALQSDQVVVAIGGDLGVTEFKAFIAAALVGGPFANRSFFISGATALTIAGSATEPPIVMFAVGTEPAGLPLTGFHRIVLFGRRAAHPLLTVPAVDGQAVARQLAASPAGHDRELRLGPLARRGLEHLRRTLSRYPQLPEAGWSVNPDRTCRRLSLLGEFTDQDSALFADFADLDPAGLQDKARHLLTDPERPLFGRLGSLWYLQDPQDAFLLLRDSFTAADLDGLAELAVRLFRDREPSAHPSRLRRGVARTLLLLSVHGEDLQYGPAHRRASDLAEYVVREILADISSSGWAALSDVIVTLAEAAPDAFLEAMSPAVDWHTAMFTSDQDYPAFLWTLELLARPTRYFNKAVAVLAQLAAADPGGQLSNRPAASLVGVFDCRIPQTMASRVVRGRALRRIVQAHPEVGRVLMRDLLPHGSVLRTRHPEPQFRQWPLPGAATADEAYRAFQDVAVLAIEHAGTDPGRCEQLIPSIDAMPSEQRVAFLQVLADLPVPVDRVPRRGLFEALTALAVRHRQYADMPWALPEDQIAELDRVATRFRPDHAADRHHWLFAEQWPDRSPGDDITGCQLEQARTDAVVEILAAEDGFQALLALADETGNGDLIGGVLPRQTDEGPMMAWLTGDRDALAFEYFATQIRNGSPARRAELLALAGDPGRKAAILLASHDPGWALEQLPVLGEPTGDVYWRKYRVRALGPDRVVEIADGLCGVHRFPAALDLICLYAKAVDTPALAWQALVAAEGFVATASSDPEAHRVSRYSLQILIDLLAQHLDHLDRRRVVGVELGLSGRLSVLDPKLPVTTMLMEQEPAVFADLAITSLRGTTYEARAAALRAVRAFNRCPGCAPNTPAELNTLLLWVRAVRERFAEADLQVIGDQTIAGVIVHAIPAAFDVVGDLVEEISSDDLDHGISIALYNRRGLVVRGLDEGGGQERKLAGHYRDLAGRSGDYPRLQSVLLQLAEQYTAEARVTDAEAEAFLRHL</sequence>
<comment type="caution">
    <text evidence="1">The sequence shown here is derived from an EMBL/GenBank/DDBJ whole genome shotgun (WGS) entry which is preliminary data.</text>
</comment>
<reference evidence="1" key="1">
    <citation type="submission" date="2020-11" db="EMBL/GenBank/DDBJ databases">
        <title>Isolation and identification of active actinomycetes.</title>
        <authorList>
            <person name="Sun X."/>
        </authorList>
    </citation>
    <scope>NUCLEOTIDE SEQUENCE</scope>
    <source>
        <strain evidence="1">NEAU-A11</strain>
    </source>
</reference>
<dbReference type="EMBL" id="JADQTO010000038">
    <property type="protein sequence ID" value="MBG0568442.1"/>
    <property type="molecule type" value="Genomic_DNA"/>
</dbReference>
<gene>
    <name evidence="1" type="ORF">I4J89_44165</name>
</gene>
<proteinExistence type="predicted"/>
<evidence type="ECO:0000313" key="1">
    <source>
        <dbReference type="EMBL" id="MBG0568442.1"/>
    </source>
</evidence>